<feature type="region of interest" description="Disordered" evidence="3">
    <location>
        <begin position="253"/>
        <end position="278"/>
    </location>
</feature>
<dbReference type="AlphaFoldDB" id="A0ABD3RYS3"/>
<evidence type="ECO:0000256" key="2">
    <source>
        <dbReference type="ARBA" id="ARBA00022827"/>
    </source>
</evidence>
<feature type="compositionally biased region" description="Basic residues" evidence="3">
    <location>
        <begin position="55"/>
        <end position="83"/>
    </location>
</feature>
<dbReference type="EMBL" id="JALLPB020000106">
    <property type="protein sequence ID" value="KAL3817370.1"/>
    <property type="molecule type" value="Genomic_DNA"/>
</dbReference>
<dbReference type="Pfam" id="PF01494">
    <property type="entry name" value="FAD_binding_3"/>
    <property type="match status" value="2"/>
</dbReference>
<sequence>MAARRLLLLPSSSRPWHSYGTTMIITTVATNTNKTTTRMRGRASSSSSVALVGGGHRHHHHHHHHHHNNRRHHRKQRRHHPRRVPVVPTHRSSSSSSAVVPPSPSPCGLDDGDVENDGVDGGGGSRIAIHDAIIVGGGPTGLLLSNMLSNYGIRSHLLLESRSMGASLAHPRAHYINVRSMEILRMEVPRTYAGVTGGTNDVTEWEGFNFGGSVSGVGGGGGIRLGRVVHPVRRPPMHGRGGNAVSIGRKVSRDLGASSAKTSSSSSSSSSSSTGACDGRFYAKTDRDHDERDDLYVSACRPAHLAQNKLASMLLYDARGRNFDRSNGDFDDRIRYGEGVIGMTEERTLPSSSSSSSMPTSIIAVRTSSGRTYRARYLLAADGAHSFVREACGIRMIGNDNVQDLINVHFRTNIELSRFLMRDCDDRRRRRRGRGSGNDHEDEGGEDDDRAMLHFVYNDRLVGVFVCHDGNDGEWVLQIPYFPPYQTIEDDFGPDRVREMIWSGLLGGVVAGGQVDDDDDHYDHKDFDFDVLSIRPWKMSCLVAERYVSGSHGNVILVGDAAHAFPPAGGLGMNTGLQDAHNVAWRIALEIGRVSPPSLSSSSSTLPIDATSSVHEDDGRRASIDVADEDMNVVRGPMPPPLPPPASSLAARCTTILAKYDEERRPIAARNAALSMRNYERTLRIAEACYLDANHPRLLMSLLNSPPANILPIKIRRDMFRSLVRAAMSPLGCLLASADGDRPSSHAIRIKTNVRRILESGGSLPLVFPRYELGFSYGPTDDEVDRNFDHDEDESNDAAGYVPRLKSQLHPPTAAITAWALR</sequence>
<dbReference type="InterPro" id="IPR036188">
    <property type="entry name" value="FAD/NAD-bd_sf"/>
</dbReference>
<evidence type="ECO:0000256" key="3">
    <source>
        <dbReference type="SAM" id="MobiDB-lite"/>
    </source>
</evidence>
<dbReference type="InterPro" id="IPR050641">
    <property type="entry name" value="RIFMO-like"/>
</dbReference>
<gene>
    <name evidence="5" type="ORF">ACHAXA_005005</name>
</gene>
<dbReference type="InterPro" id="IPR002938">
    <property type="entry name" value="FAD-bd"/>
</dbReference>
<keyword evidence="6" id="KW-1185">Reference proteome</keyword>
<keyword evidence="2" id="KW-0274">FAD</keyword>
<evidence type="ECO:0000256" key="1">
    <source>
        <dbReference type="ARBA" id="ARBA00022630"/>
    </source>
</evidence>
<feature type="compositionally biased region" description="Low complexity" evidence="3">
    <location>
        <begin position="257"/>
        <end position="274"/>
    </location>
</feature>
<evidence type="ECO:0000259" key="4">
    <source>
        <dbReference type="Pfam" id="PF01494"/>
    </source>
</evidence>
<dbReference type="Gene3D" id="3.50.50.60">
    <property type="entry name" value="FAD/NAD(P)-binding domain"/>
    <property type="match status" value="2"/>
</dbReference>
<dbReference type="PRINTS" id="PR00420">
    <property type="entry name" value="RNGMNOXGNASE"/>
</dbReference>
<feature type="region of interest" description="Disordered" evidence="3">
    <location>
        <begin position="32"/>
        <end position="122"/>
    </location>
</feature>
<dbReference type="PANTHER" id="PTHR43004:SF6">
    <property type="entry name" value="FAD_NAD(P)-BINDING OXIDOREDUCTASE FAMILY PROTEIN"/>
    <property type="match status" value="1"/>
</dbReference>
<feature type="domain" description="FAD-binding" evidence="4">
    <location>
        <begin position="523"/>
        <end position="591"/>
    </location>
</feature>
<evidence type="ECO:0000313" key="6">
    <source>
        <dbReference type="Proteomes" id="UP001530377"/>
    </source>
</evidence>
<protein>
    <recommendedName>
        <fullName evidence="4">FAD-binding domain-containing protein</fullName>
    </recommendedName>
</protein>
<dbReference type="SUPFAM" id="SSF51905">
    <property type="entry name" value="FAD/NAD(P)-binding domain"/>
    <property type="match status" value="1"/>
</dbReference>
<dbReference type="PANTHER" id="PTHR43004">
    <property type="entry name" value="TRK SYSTEM POTASSIUM UPTAKE PROTEIN"/>
    <property type="match status" value="1"/>
</dbReference>
<name>A0ABD3RYS3_9STRA</name>
<dbReference type="GO" id="GO:0016709">
    <property type="term" value="F:oxidoreductase activity, acting on paired donors, with incorporation or reduction of molecular oxygen, NAD(P)H as one donor, and incorporation of one atom of oxygen"/>
    <property type="evidence" value="ECO:0007669"/>
    <property type="project" value="UniProtKB-ARBA"/>
</dbReference>
<reference evidence="5 6" key="1">
    <citation type="submission" date="2024-10" db="EMBL/GenBank/DDBJ databases">
        <title>Updated reference genomes for cyclostephanoid diatoms.</title>
        <authorList>
            <person name="Roberts W.R."/>
            <person name="Alverson A.J."/>
        </authorList>
    </citation>
    <scope>NUCLEOTIDE SEQUENCE [LARGE SCALE GENOMIC DNA]</scope>
    <source>
        <strain evidence="5 6">AJA228-03</strain>
    </source>
</reference>
<proteinExistence type="predicted"/>
<dbReference type="Proteomes" id="UP001530377">
    <property type="component" value="Unassembled WGS sequence"/>
</dbReference>
<accession>A0ABD3RYS3</accession>
<comment type="caution">
    <text evidence="5">The sequence shown here is derived from an EMBL/GenBank/DDBJ whole genome shotgun (WGS) entry which is preliminary data.</text>
</comment>
<feature type="compositionally biased region" description="Low complexity" evidence="3">
    <location>
        <begin position="595"/>
        <end position="613"/>
    </location>
</feature>
<feature type="compositionally biased region" description="Low complexity" evidence="3">
    <location>
        <begin position="84"/>
        <end position="100"/>
    </location>
</feature>
<feature type="domain" description="FAD-binding" evidence="4">
    <location>
        <begin position="131"/>
        <end position="413"/>
    </location>
</feature>
<evidence type="ECO:0000313" key="5">
    <source>
        <dbReference type="EMBL" id="KAL3817370.1"/>
    </source>
</evidence>
<feature type="region of interest" description="Disordered" evidence="3">
    <location>
        <begin position="595"/>
        <end position="619"/>
    </location>
</feature>
<dbReference type="Gene3D" id="3.30.9.10">
    <property type="entry name" value="D-Amino Acid Oxidase, subunit A, domain 2"/>
    <property type="match status" value="1"/>
</dbReference>
<keyword evidence="1" id="KW-0285">Flavoprotein</keyword>
<organism evidence="5 6">
    <name type="scientific">Cyclostephanos tholiformis</name>
    <dbReference type="NCBI Taxonomy" id="382380"/>
    <lineage>
        <taxon>Eukaryota</taxon>
        <taxon>Sar</taxon>
        <taxon>Stramenopiles</taxon>
        <taxon>Ochrophyta</taxon>
        <taxon>Bacillariophyta</taxon>
        <taxon>Coscinodiscophyceae</taxon>
        <taxon>Thalassiosirophycidae</taxon>
        <taxon>Stephanodiscales</taxon>
        <taxon>Stephanodiscaceae</taxon>
        <taxon>Cyclostephanos</taxon>
    </lineage>
</organism>